<proteinExistence type="predicted"/>
<dbReference type="PANTHER" id="PTHR42648">
    <property type="entry name" value="TRANSPOSASE, PUTATIVE-RELATED"/>
    <property type="match status" value="1"/>
</dbReference>
<gene>
    <name evidence="4" type="primary">LOC105852768</name>
</gene>
<dbReference type="SUPFAM" id="SSF53098">
    <property type="entry name" value="Ribonuclease H-like"/>
    <property type="match status" value="1"/>
</dbReference>
<dbReference type="RefSeq" id="XP_012574906.1">
    <property type="nucleotide sequence ID" value="XM_012719452.1"/>
</dbReference>
<dbReference type="InterPro" id="IPR036397">
    <property type="entry name" value="RNaseH_sf"/>
</dbReference>
<name>A0A1S3EIY4_CICAR</name>
<dbReference type="GO" id="GO:0015074">
    <property type="term" value="P:DNA integration"/>
    <property type="evidence" value="ECO:0007669"/>
    <property type="project" value="InterPro"/>
</dbReference>
<organism evidence="3 4">
    <name type="scientific">Cicer arietinum</name>
    <name type="common">Chickpea</name>
    <name type="synonym">Garbanzo</name>
    <dbReference type="NCBI Taxonomy" id="3827"/>
    <lineage>
        <taxon>Eukaryota</taxon>
        <taxon>Viridiplantae</taxon>
        <taxon>Streptophyta</taxon>
        <taxon>Embryophyta</taxon>
        <taxon>Tracheophyta</taxon>
        <taxon>Spermatophyta</taxon>
        <taxon>Magnoliopsida</taxon>
        <taxon>eudicotyledons</taxon>
        <taxon>Gunneridae</taxon>
        <taxon>Pentapetalae</taxon>
        <taxon>rosids</taxon>
        <taxon>fabids</taxon>
        <taxon>Fabales</taxon>
        <taxon>Fabaceae</taxon>
        <taxon>Papilionoideae</taxon>
        <taxon>50 kb inversion clade</taxon>
        <taxon>NPAAA clade</taxon>
        <taxon>Hologalegina</taxon>
        <taxon>IRL clade</taxon>
        <taxon>Cicereae</taxon>
        <taxon>Cicer</taxon>
    </lineage>
</organism>
<dbReference type="Proteomes" id="UP000087171">
    <property type="component" value="Unplaced"/>
</dbReference>
<protein>
    <submittedName>
        <fullName evidence="4">Uncharacterized protein LOC105852768</fullName>
    </submittedName>
</protein>
<dbReference type="STRING" id="3827.A0A1S3EIY4"/>
<keyword evidence="3" id="KW-1185">Reference proteome</keyword>
<dbReference type="PROSITE" id="PS50994">
    <property type="entry name" value="INTEGRASE"/>
    <property type="match status" value="1"/>
</dbReference>
<accession>A0A1S3EIY4</accession>
<reference evidence="4" key="1">
    <citation type="submission" date="2025-08" db="UniProtKB">
        <authorList>
            <consortium name="RefSeq"/>
        </authorList>
    </citation>
    <scope>IDENTIFICATION</scope>
    <source>
        <tissue evidence="4">Etiolated seedlings</tissue>
    </source>
</reference>
<evidence type="ECO:0000313" key="3">
    <source>
        <dbReference type="Proteomes" id="UP000087171"/>
    </source>
</evidence>
<dbReference type="PANTHER" id="PTHR42648:SF28">
    <property type="entry name" value="TRANSPOSON-ENCODED PROTEIN WITH RIBONUCLEASE H-LIKE AND RETROVIRUS ZINC FINGER-LIKE DOMAINS"/>
    <property type="match status" value="1"/>
</dbReference>
<dbReference type="InterPro" id="IPR012337">
    <property type="entry name" value="RNaseH-like_sf"/>
</dbReference>
<dbReference type="InterPro" id="IPR001584">
    <property type="entry name" value="Integrase_cat-core"/>
</dbReference>
<dbReference type="AlphaFoldDB" id="A0A1S3EIY4"/>
<feature type="domain" description="Integrase catalytic" evidence="2">
    <location>
        <begin position="155"/>
        <end position="230"/>
    </location>
</feature>
<dbReference type="Gene3D" id="3.30.420.10">
    <property type="entry name" value="Ribonuclease H-like superfamily/Ribonuclease H"/>
    <property type="match status" value="1"/>
</dbReference>
<evidence type="ECO:0000313" key="4">
    <source>
        <dbReference type="RefSeq" id="XP_012574906.1"/>
    </source>
</evidence>
<evidence type="ECO:0000259" key="2">
    <source>
        <dbReference type="PROSITE" id="PS50994"/>
    </source>
</evidence>
<feature type="region of interest" description="Disordered" evidence="1">
    <location>
        <begin position="51"/>
        <end position="92"/>
    </location>
</feature>
<sequence length="279" mass="32059">MNIKMPVDKSTKEWDFEHQQSWETFRVSITSSTPNSVVSLETVKGGVLNEEMRRKAQGSSSHSEVLVTENRGRSQKKEQKGGRENSKSKSKSRYKNIKCHYCHRIGHIQKNFFLLKKENKGKKGNKKQRGCDDDRVTTSTSDDLVILRDYESINLGISHEKTSPKTPQLNGLSERMNWTLVERVRCMLSEAKLPKHYWGEALYTTMHFINLTPTVILNSEVPNKVWFGKNVKYDHLRVFGCKAFVHVPKDEDPSWIQSQSSVSSFVMVKMNLATSCMIL</sequence>
<dbReference type="GO" id="GO:0003676">
    <property type="term" value="F:nucleic acid binding"/>
    <property type="evidence" value="ECO:0007669"/>
    <property type="project" value="InterPro"/>
</dbReference>
<feature type="compositionally biased region" description="Basic and acidic residues" evidence="1">
    <location>
        <begin position="70"/>
        <end position="87"/>
    </location>
</feature>
<evidence type="ECO:0000256" key="1">
    <source>
        <dbReference type="SAM" id="MobiDB-lite"/>
    </source>
</evidence>
<dbReference type="InterPro" id="IPR039537">
    <property type="entry name" value="Retrotran_Ty1/copia-like"/>
</dbReference>
<dbReference type="OrthoDB" id="1432605at2759"/>